<gene>
    <name evidence="6" type="ORF">RDB_LOCUS56208</name>
</gene>
<dbReference type="AlphaFoldDB" id="A0A8H3BGR6"/>
<feature type="domain" description="MYND-type" evidence="5">
    <location>
        <begin position="7"/>
        <end position="45"/>
    </location>
</feature>
<dbReference type="Gene3D" id="6.10.140.2220">
    <property type="match status" value="1"/>
</dbReference>
<organism evidence="6 7">
    <name type="scientific">Rhizoctonia solani</name>
    <dbReference type="NCBI Taxonomy" id="456999"/>
    <lineage>
        <taxon>Eukaryota</taxon>
        <taxon>Fungi</taxon>
        <taxon>Dikarya</taxon>
        <taxon>Basidiomycota</taxon>
        <taxon>Agaricomycotina</taxon>
        <taxon>Agaricomycetes</taxon>
        <taxon>Cantharellales</taxon>
        <taxon>Ceratobasidiaceae</taxon>
        <taxon>Rhizoctonia</taxon>
    </lineage>
</organism>
<dbReference type="Pfam" id="PF01753">
    <property type="entry name" value="zf-MYND"/>
    <property type="match status" value="1"/>
</dbReference>
<dbReference type="EMBL" id="CAJMXA010001267">
    <property type="protein sequence ID" value="CAE6456668.1"/>
    <property type="molecule type" value="Genomic_DNA"/>
</dbReference>
<reference evidence="6" key="1">
    <citation type="submission" date="2021-01" db="EMBL/GenBank/DDBJ databases">
        <authorList>
            <person name="Kaushik A."/>
        </authorList>
    </citation>
    <scope>NUCLEOTIDE SEQUENCE</scope>
    <source>
        <strain evidence="6">AG6-10EEA</strain>
    </source>
</reference>
<keyword evidence="2 4" id="KW-0863">Zinc-finger</keyword>
<dbReference type="Proteomes" id="UP000663853">
    <property type="component" value="Unassembled WGS sequence"/>
</dbReference>
<dbReference type="PROSITE" id="PS01360">
    <property type="entry name" value="ZF_MYND_1"/>
    <property type="match status" value="1"/>
</dbReference>
<proteinExistence type="predicted"/>
<evidence type="ECO:0000259" key="5">
    <source>
        <dbReference type="PROSITE" id="PS50865"/>
    </source>
</evidence>
<keyword evidence="1" id="KW-0479">Metal-binding</keyword>
<dbReference type="GO" id="GO:0008270">
    <property type="term" value="F:zinc ion binding"/>
    <property type="evidence" value="ECO:0007669"/>
    <property type="project" value="UniProtKB-KW"/>
</dbReference>
<sequence>MPQMRVCDHCEEEQSNLSTCSGCHKAWYCGPSCQKADWKIHRLYCLHPSKLTSADRLDRAVTADTLPNEKDIQVLREYGFARAQVPISQNYLCGLFRGMLTLGGVDPREVHKQRLAGTLINYIKDFYEKIPVHARGGYYPWFLKNQHLLDPPKFIDMSPSILNDSSVQQTWQFTGGLASDSISHIKSRIQGWPKEKQQAFRFTQMLLHTGFQLSPDLPEWVYFGICGCKSRTEEAELWDSYIKLVKAVPFERFYTAYKSSSLPTLFSANGLPITNPFVLDVLGGTPHVNKSVWDLKQFAVGDYGKLIPSVTVDYGFMNCGDLGSQETENVIYSLRQVYNRILTAPNANPLKLHEACLQGKLFQYARRVAQVDIKFAPLMKNIYPLQNNAM</sequence>
<dbReference type="PROSITE" id="PS50865">
    <property type="entry name" value="ZF_MYND_2"/>
    <property type="match status" value="1"/>
</dbReference>
<name>A0A8H3BGR6_9AGAM</name>
<accession>A0A8H3BGR6</accession>
<protein>
    <recommendedName>
        <fullName evidence="5">MYND-type domain-containing protein</fullName>
    </recommendedName>
</protein>
<evidence type="ECO:0000256" key="4">
    <source>
        <dbReference type="PROSITE-ProRule" id="PRU00134"/>
    </source>
</evidence>
<evidence type="ECO:0000256" key="1">
    <source>
        <dbReference type="ARBA" id="ARBA00022723"/>
    </source>
</evidence>
<dbReference type="InterPro" id="IPR002893">
    <property type="entry name" value="Znf_MYND"/>
</dbReference>
<evidence type="ECO:0000256" key="2">
    <source>
        <dbReference type="ARBA" id="ARBA00022771"/>
    </source>
</evidence>
<dbReference type="SUPFAM" id="SSF144232">
    <property type="entry name" value="HIT/MYND zinc finger-like"/>
    <property type="match status" value="1"/>
</dbReference>
<evidence type="ECO:0000313" key="6">
    <source>
        <dbReference type="EMBL" id="CAE6456668.1"/>
    </source>
</evidence>
<keyword evidence="3" id="KW-0862">Zinc</keyword>
<evidence type="ECO:0000256" key="3">
    <source>
        <dbReference type="ARBA" id="ARBA00022833"/>
    </source>
</evidence>
<comment type="caution">
    <text evidence="6">The sequence shown here is derived from an EMBL/GenBank/DDBJ whole genome shotgun (WGS) entry which is preliminary data.</text>
</comment>
<evidence type="ECO:0000313" key="7">
    <source>
        <dbReference type="Proteomes" id="UP000663853"/>
    </source>
</evidence>